<proteinExistence type="inferred from homology"/>
<dbReference type="GO" id="GO:0072330">
    <property type="term" value="P:monocarboxylic acid biosynthetic process"/>
    <property type="evidence" value="ECO:0007669"/>
    <property type="project" value="UniProtKB-ARBA"/>
</dbReference>
<reference evidence="6" key="1">
    <citation type="journal article" date="2015" name="Genome Announc.">
        <title>Draft genome sequence of the fungus Penicillium brasilianum MG11.</title>
        <authorList>
            <person name="Horn F."/>
            <person name="Linde J."/>
            <person name="Mattern D.J."/>
            <person name="Walther G."/>
            <person name="Guthke R."/>
            <person name="Brakhage A.A."/>
            <person name="Valiante V."/>
        </authorList>
    </citation>
    <scope>NUCLEOTIDE SEQUENCE [LARGE SCALE GENOMIC DNA]</scope>
    <source>
        <strain evidence="6">MG11</strain>
    </source>
</reference>
<dbReference type="InterPro" id="IPR050261">
    <property type="entry name" value="FrsA_esterase"/>
</dbReference>
<name>A0A0F7TLY6_PENBI</name>
<evidence type="ECO:0000256" key="3">
    <source>
        <dbReference type="SAM" id="MobiDB-lite"/>
    </source>
</evidence>
<evidence type="ECO:0000259" key="4">
    <source>
        <dbReference type="Pfam" id="PF00561"/>
    </source>
</evidence>
<dbReference type="PANTHER" id="PTHR22946:SF9">
    <property type="entry name" value="POLYKETIDE TRANSFERASE AF380"/>
    <property type="match status" value="1"/>
</dbReference>
<dbReference type="InterPro" id="IPR000073">
    <property type="entry name" value="AB_hydrolase_1"/>
</dbReference>
<accession>A0A0F7TLY6</accession>
<dbReference type="PANTHER" id="PTHR22946">
    <property type="entry name" value="DIENELACTONE HYDROLASE DOMAIN-CONTAINING PROTEIN-RELATED"/>
    <property type="match status" value="1"/>
</dbReference>
<dbReference type="Gene3D" id="3.40.50.1820">
    <property type="entry name" value="alpha/beta hydrolase"/>
    <property type="match status" value="1"/>
</dbReference>
<dbReference type="SUPFAM" id="SSF53474">
    <property type="entry name" value="alpha/beta-Hydrolases"/>
    <property type="match status" value="1"/>
</dbReference>
<dbReference type="InterPro" id="IPR029058">
    <property type="entry name" value="AB_hydrolase_fold"/>
</dbReference>
<feature type="domain" description="AB hydrolase-1" evidence="4">
    <location>
        <begin position="65"/>
        <end position="165"/>
    </location>
</feature>
<protein>
    <recommendedName>
        <fullName evidence="4">AB hydrolase-1 domain-containing protein</fullName>
    </recommendedName>
</protein>
<dbReference type="Pfam" id="PF00561">
    <property type="entry name" value="Abhydrolase_1"/>
    <property type="match status" value="1"/>
</dbReference>
<organism evidence="5 6">
    <name type="scientific">Penicillium brasilianum</name>
    <dbReference type="NCBI Taxonomy" id="104259"/>
    <lineage>
        <taxon>Eukaryota</taxon>
        <taxon>Fungi</taxon>
        <taxon>Dikarya</taxon>
        <taxon>Ascomycota</taxon>
        <taxon>Pezizomycotina</taxon>
        <taxon>Eurotiomycetes</taxon>
        <taxon>Eurotiomycetidae</taxon>
        <taxon>Eurotiales</taxon>
        <taxon>Aspergillaceae</taxon>
        <taxon>Penicillium</taxon>
    </lineage>
</organism>
<evidence type="ECO:0000256" key="1">
    <source>
        <dbReference type="ARBA" id="ARBA00022801"/>
    </source>
</evidence>
<dbReference type="GO" id="GO:0017000">
    <property type="term" value="P:antibiotic biosynthetic process"/>
    <property type="evidence" value="ECO:0007669"/>
    <property type="project" value="UniProtKB-ARBA"/>
</dbReference>
<evidence type="ECO:0000313" key="5">
    <source>
        <dbReference type="EMBL" id="CEJ57798.1"/>
    </source>
</evidence>
<dbReference type="EMBL" id="CDHK01000005">
    <property type="protein sequence ID" value="CEJ57798.1"/>
    <property type="molecule type" value="Genomic_DNA"/>
</dbReference>
<dbReference type="GO" id="GO:0016788">
    <property type="term" value="F:hydrolase activity, acting on ester bonds"/>
    <property type="evidence" value="ECO:0007669"/>
    <property type="project" value="UniProtKB-ARBA"/>
</dbReference>
<evidence type="ECO:0000313" key="6">
    <source>
        <dbReference type="Proteomes" id="UP000042958"/>
    </source>
</evidence>
<comment type="similarity">
    <text evidence="2">Belongs to the AB hydrolase superfamily. FUS2 hydrolase family.</text>
</comment>
<dbReference type="AlphaFoldDB" id="A0A0F7TLY6"/>
<dbReference type="OrthoDB" id="2498029at2759"/>
<feature type="region of interest" description="Disordered" evidence="3">
    <location>
        <begin position="1"/>
        <end position="22"/>
    </location>
</feature>
<gene>
    <name evidence="5" type="ORF">PMG11_06478</name>
</gene>
<evidence type="ECO:0000256" key="2">
    <source>
        <dbReference type="ARBA" id="ARBA00038115"/>
    </source>
</evidence>
<dbReference type="Proteomes" id="UP000042958">
    <property type="component" value="Unassembled WGS sequence"/>
</dbReference>
<keyword evidence="1" id="KW-0378">Hydrolase</keyword>
<keyword evidence="6" id="KW-1185">Reference proteome</keyword>
<sequence length="281" mass="30663">MTDYQPNHPVETLGPFHPPKVDRQAIKPSIARRITIKVTDPLDHEVPAILHEPRTTPTTRQPPSAVVLVSGAGGGVAGPAGIYPSLADKITLLLSIPCIRLDYREPAQTGYCVADMQACFDYLRDHFGADRFVIVGWSFGGSPCFTVAAREPARVAGVATIASQTARTEGVARLSPRPMLLLHGEDDHVLAPSCSKLLFNQYGIHGDREMKLYPGDDHGLTRHAAEVEGKLFGFVIKCLGLSEGLGWDVMWQAGRDLVGEREGRVKEMEMGRDLEGGERLF</sequence>